<dbReference type="InterPro" id="IPR002933">
    <property type="entry name" value="Peptidase_M20"/>
</dbReference>
<feature type="binding site" evidence="1">
    <location>
        <position position="213"/>
    </location>
    <ligand>
        <name>Mn(2+)</name>
        <dbReference type="ChEBI" id="CHEBI:29035"/>
        <label>2</label>
    </ligand>
</feature>
<dbReference type="NCBIfam" id="TIGR01891">
    <property type="entry name" value="amidohydrolases"/>
    <property type="match status" value="1"/>
</dbReference>
<dbReference type="MEROPS" id="M20.020"/>
<dbReference type="GO" id="GO:0046657">
    <property type="term" value="P:folic acid catabolic process"/>
    <property type="evidence" value="ECO:0007669"/>
    <property type="project" value="TreeGrafter"/>
</dbReference>
<protein>
    <submittedName>
        <fullName evidence="3">Indole-3-acetyl-aspartic acid hydrolase</fullName>
        <ecNumber evidence="3">3.5.1.-</ecNumber>
    </submittedName>
</protein>
<comment type="cofactor">
    <cofactor evidence="1">
        <name>Mn(2+)</name>
        <dbReference type="ChEBI" id="CHEBI:29035"/>
    </cofactor>
    <text evidence="1">The Mn(2+) ion enhances activity.</text>
</comment>
<dbReference type="GO" id="GO:0016805">
    <property type="term" value="F:dipeptidase activity"/>
    <property type="evidence" value="ECO:0007669"/>
    <property type="project" value="TreeGrafter"/>
</dbReference>
<dbReference type="EC" id="3.5.1.-" evidence="3"/>
<dbReference type="EMBL" id="AEVN01000019">
    <property type="protein sequence ID" value="EFY05513.1"/>
    <property type="molecule type" value="Genomic_DNA"/>
</dbReference>
<feature type="domain" description="Peptidase M20 dimerisation" evidence="2">
    <location>
        <begin position="239"/>
        <end position="326"/>
    </location>
</feature>
<dbReference type="GO" id="GO:0046872">
    <property type="term" value="F:metal ion binding"/>
    <property type="evidence" value="ECO:0007669"/>
    <property type="project" value="UniProtKB-KW"/>
</dbReference>
<proteinExistence type="predicted"/>
<sequence>MGVRNMATIWQQAEELKDEMVERRRDLHRHPETGWTEFRTASMIIGELKNLGYDVKFGDDVIDEKSMMGVPSEAELADYMQRAISEGADPELVKKMAGGKTGIVATLKTDKPGKTVAFRFDMDCNDVEEERSEEHRPAKESFASEHKKAMHACGHDGHVTIGLSAAKLLAANKARLAGTIKLIFQPAEEGVRGAFAMMNAGVVDDVDYLFGGHIGFKATTNNCLVTMTDGFLATTKLDAEFTGVSAHAGAAPEQGKNALLAAAQAAISLNTIPRHSKGSSRINVGVLNAGTGRNVVPDIAAIKLETRGATTEIDEYMVTEAKRILNACAAMYDVKVKITMAGAAPACFADKELGHEVAELIEEKCHYDEVVEYVDMGGSEDCGYFMERVQQHGGRALYMMYGTKIAAGHHNSHFDFNEDCLWKAAATVTEIAVHFSNK</sequence>
<dbReference type="InterPro" id="IPR017439">
    <property type="entry name" value="Amidohydrolase"/>
</dbReference>
<dbReference type="PIRSF" id="PIRSF005962">
    <property type="entry name" value="Pept_M20D_amidohydro"/>
    <property type="match status" value="1"/>
</dbReference>
<feature type="binding site" evidence="1">
    <location>
        <position position="410"/>
    </location>
    <ligand>
        <name>Mn(2+)</name>
        <dbReference type="ChEBI" id="CHEBI:29035"/>
        <label>2</label>
    </ligand>
</feature>
<keyword evidence="1" id="KW-0464">Manganese</keyword>
<dbReference type="GO" id="GO:0005737">
    <property type="term" value="C:cytoplasm"/>
    <property type="evidence" value="ECO:0007669"/>
    <property type="project" value="TreeGrafter"/>
</dbReference>
<evidence type="ECO:0000259" key="2">
    <source>
        <dbReference type="Pfam" id="PF07687"/>
    </source>
</evidence>
<dbReference type="Pfam" id="PF01546">
    <property type="entry name" value="Peptidase_M20"/>
    <property type="match status" value="1"/>
</dbReference>
<dbReference type="GO" id="GO:0071713">
    <property type="term" value="F:para-aminobenzoyl-glutamate hydrolase activity"/>
    <property type="evidence" value="ECO:0007669"/>
    <property type="project" value="TreeGrafter"/>
</dbReference>
<keyword evidence="4" id="KW-1185">Reference proteome</keyword>
<dbReference type="Pfam" id="PF07687">
    <property type="entry name" value="M20_dimer"/>
    <property type="match status" value="1"/>
</dbReference>
<keyword evidence="3" id="KW-0378">Hydrolase</keyword>
<dbReference type="InterPro" id="IPR052030">
    <property type="entry name" value="Peptidase_M20/M20A_hydrolases"/>
</dbReference>
<feature type="binding site" evidence="1">
    <location>
        <position position="153"/>
    </location>
    <ligand>
        <name>Mn(2+)</name>
        <dbReference type="ChEBI" id="CHEBI:29035"/>
        <label>2</label>
    </ligand>
</feature>
<dbReference type="eggNOG" id="COG1473">
    <property type="taxonomic scope" value="Bacteria"/>
</dbReference>
<feature type="binding site" evidence="1">
    <location>
        <position position="155"/>
    </location>
    <ligand>
        <name>Mn(2+)</name>
        <dbReference type="ChEBI" id="CHEBI:29035"/>
        <label>2</label>
    </ligand>
</feature>
<gene>
    <name evidence="3" type="primary">iaaH</name>
    <name evidence="3" type="ORF">HMPREF9443_00506</name>
</gene>
<dbReference type="PANTHER" id="PTHR30575:SF3">
    <property type="entry name" value="PEPTIDASE M20 DIMERISATION DOMAIN-CONTAINING PROTEIN"/>
    <property type="match status" value="1"/>
</dbReference>
<dbReference type="Proteomes" id="UP000004923">
    <property type="component" value="Unassembled WGS sequence"/>
</dbReference>
<evidence type="ECO:0000256" key="1">
    <source>
        <dbReference type="PIRSR" id="PIRSR005962-1"/>
    </source>
</evidence>
<dbReference type="SUPFAM" id="SSF55031">
    <property type="entry name" value="Bacterial exopeptidase dimerisation domain"/>
    <property type="match status" value="1"/>
</dbReference>
<dbReference type="InterPro" id="IPR011650">
    <property type="entry name" value="Peptidase_M20_dimer"/>
</dbReference>
<dbReference type="AlphaFoldDB" id="E8LCD7"/>
<organism evidence="3 4">
    <name type="scientific">Phascolarctobacterium succinatutens YIT 12067</name>
    <dbReference type="NCBI Taxonomy" id="626939"/>
    <lineage>
        <taxon>Bacteria</taxon>
        <taxon>Bacillati</taxon>
        <taxon>Bacillota</taxon>
        <taxon>Negativicutes</taxon>
        <taxon>Acidaminococcales</taxon>
        <taxon>Acidaminococcaceae</taxon>
        <taxon>Phascolarctobacterium</taxon>
    </lineage>
</organism>
<evidence type="ECO:0000313" key="4">
    <source>
        <dbReference type="Proteomes" id="UP000004923"/>
    </source>
</evidence>
<accession>E8LCD7</accession>
<dbReference type="HOGENOM" id="CLU_023257_2_1_9"/>
<dbReference type="Gene3D" id="3.40.630.10">
    <property type="entry name" value="Zn peptidases"/>
    <property type="match status" value="2"/>
</dbReference>
<reference evidence="3 4" key="1">
    <citation type="submission" date="2011-01" db="EMBL/GenBank/DDBJ databases">
        <authorList>
            <person name="Weinstock G."/>
            <person name="Sodergren E."/>
            <person name="Clifton S."/>
            <person name="Fulton L."/>
            <person name="Fulton B."/>
            <person name="Courtney L."/>
            <person name="Fronick C."/>
            <person name="Harrison M."/>
            <person name="Strong C."/>
            <person name="Farmer C."/>
            <person name="Delahaunty K."/>
            <person name="Markovic C."/>
            <person name="Hall O."/>
            <person name="Minx P."/>
            <person name="Tomlinson C."/>
            <person name="Mitreva M."/>
            <person name="Hou S."/>
            <person name="Chen J."/>
            <person name="Wollam A."/>
            <person name="Pepin K.H."/>
            <person name="Johnson M."/>
            <person name="Bhonagiri V."/>
            <person name="Zhang X."/>
            <person name="Suruliraj S."/>
            <person name="Warren W."/>
            <person name="Chinwalla A."/>
            <person name="Mardis E.R."/>
            <person name="Wilson R.K."/>
        </authorList>
    </citation>
    <scope>NUCLEOTIDE SEQUENCE [LARGE SCALE GENOMIC DNA]</scope>
    <source>
        <strain evidence="3 4">YIT 12067</strain>
    </source>
</reference>
<evidence type="ECO:0000313" key="3">
    <source>
        <dbReference type="EMBL" id="EFY05513.1"/>
    </source>
</evidence>
<comment type="caution">
    <text evidence="3">The sequence shown here is derived from an EMBL/GenBank/DDBJ whole genome shotgun (WGS) entry which is preliminary data.</text>
</comment>
<name>E8LCD7_9FIRM</name>
<keyword evidence="1" id="KW-0479">Metal-binding</keyword>
<dbReference type="PANTHER" id="PTHR30575">
    <property type="entry name" value="PEPTIDASE M20"/>
    <property type="match status" value="1"/>
</dbReference>
<feature type="binding site" evidence="1">
    <location>
        <position position="189"/>
    </location>
    <ligand>
        <name>Mn(2+)</name>
        <dbReference type="ChEBI" id="CHEBI:29035"/>
        <label>2</label>
    </ligand>
</feature>
<dbReference type="InterPro" id="IPR036264">
    <property type="entry name" value="Bact_exopeptidase_dim_dom"/>
</dbReference>
<dbReference type="SUPFAM" id="SSF53187">
    <property type="entry name" value="Zn-dependent exopeptidases"/>
    <property type="match status" value="1"/>
</dbReference>